<reference evidence="9 10" key="2">
    <citation type="submission" date="2016-08" db="EMBL/GenBank/DDBJ databases">
        <title>Pervasive Adenine N6-methylation of Active Genes in Fungi.</title>
        <authorList>
            <consortium name="DOE Joint Genome Institute"/>
            <person name="Mondo S.J."/>
            <person name="Dannebaum R.O."/>
            <person name="Kuo R.C."/>
            <person name="Labutti K."/>
            <person name="Haridas S."/>
            <person name="Kuo A."/>
            <person name="Salamov A."/>
            <person name="Ahrendt S.R."/>
            <person name="Lipzen A."/>
            <person name="Sullivan W."/>
            <person name="Andreopoulos W.B."/>
            <person name="Clum A."/>
            <person name="Lindquist E."/>
            <person name="Daum C."/>
            <person name="Ramamoorthy G.K."/>
            <person name="Gryganskyi A."/>
            <person name="Culley D."/>
            <person name="Magnuson J.K."/>
            <person name="James T.Y."/>
            <person name="O'Malley M.A."/>
            <person name="Stajich J.E."/>
            <person name="Spatafora J.W."/>
            <person name="Visel A."/>
            <person name="Grigoriev I.V."/>
        </authorList>
    </citation>
    <scope>NUCLEOTIDE SEQUENCE [LARGE SCALE GENOMIC DNA]</scope>
    <source>
        <strain evidence="10">finn</strain>
    </source>
</reference>
<dbReference type="Proteomes" id="UP000193719">
    <property type="component" value="Unassembled WGS sequence"/>
</dbReference>
<evidence type="ECO:0000313" key="10">
    <source>
        <dbReference type="Proteomes" id="UP000193719"/>
    </source>
</evidence>
<dbReference type="InterPro" id="IPR001279">
    <property type="entry name" value="Metallo-B-lactamas"/>
</dbReference>
<dbReference type="GO" id="GO:0003684">
    <property type="term" value="F:damaged DNA binding"/>
    <property type="evidence" value="ECO:0007669"/>
    <property type="project" value="TreeGrafter"/>
</dbReference>
<keyword evidence="10" id="KW-1185">Reference proteome</keyword>
<evidence type="ECO:0000256" key="4">
    <source>
        <dbReference type="ARBA" id="ARBA00023204"/>
    </source>
</evidence>
<evidence type="ECO:0000256" key="5">
    <source>
        <dbReference type="ARBA" id="ARBA00023242"/>
    </source>
</evidence>
<name>A0A1Y1VF49_9FUNG</name>
<comment type="similarity">
    <text evidence="2">Belongs to the DNA repair metallo-beta-lactamase (DRMBL) family.</text>
</comment>
<feature type="region of interest" description="Disordered" evidence="7">
    <location>
        <begin position="1"/>
        <end position="24"/>
    </location>
</feature>
<keyword evidence="4" id="KW-0234">DNA repair</keyword>
<protein>
    <submittedName>
        <fullName evidence="9">DRMBL-domain-containing protein</fullName>
    </submittedName>
</protein>
<feature type="domain" description="Metallo-beta-lactamase" evidence="8">
    <location>
        <begin position="401"/>
        <end position="558"/>
    </location>
</feature>
<comment type="caution">
    <text evidence="9">The sequence shown here is derived from an EMBL/GenBank/DDBJ whole genome shotgun (WGS) entry which is preliminary data.</text>
</comment>
<dbReference type="InterPro" id="IPR011084">
    <property type="entry name" value="DRMBL"/>
</dbReference>
<dbReference type="Pfam" id="PF07522">
    <property type="entry name" value="DRMBL"/>
    <property type="match status" value="1"/>
</dbReference>
<keyword evidence="3" id="KW-0227">DNA damage</keyword>
<dbReference type="EMBL" id="MCFH01000010">
    <property type="protein sequence ID" value="ORX54688.1"/>
    <property type="molecule type" value="Genomic_DNA"/>
</dbReference>
<feature type="compositionally biased region" description="Basic and acidic residues" evidence="7">
    <location>
        <begin position="367"/>
        <end position="386"/>
    </location>
</feature>
<dbReference type="Gene3D" id="3.40.50.12650">
    <property type="match status" value="1"/>
</dbReference>
<dbReference type="STRING" id="1754191.A0A1Y1VF49"/>
<evidence type="ECO:0000313" key="9">
    <source>
        <dbReference type="EMBL" id="ORX54688.1"/>
    </source>
</evidence>
<dbReference type="Gene3D" id="3.60.15.10">
    <property type="entry name" value="Ribonuclease Z/Hydroxyacylglutathione hydrolase-like"/>
    <property type="match status" value="1"/>
</dbReference>
<evidence type="ECO:0000256" key="1">
    <source>
        <dbReference type="ARBA" id="ARBA00004123"/>
    </source>
</evidence>
<accession>A0A1Y1VF49</accession>
<evidence type="ECO:0000256" key="3">
    <source>
        <dbReference type="ARBA" id="ARBA00022763"/>
    </source>
</evidence>
<gene>
    <name evidence="9" type="ORF">BCR36DRAFT_9794</name>
</gene>
<dbReference type="PANTHER" id="PTHR23240:SF6">
    <property type="entry name" value="DNA CROSS-LINK REPAIR 1A PROTEIN"/>
    <property type="match status" value="1"/>
</dbReference>
<dbReference type="SMART" id="SM00849">
    <property type="entry name" value="Lactamase_B"/>
    <property type="match status" value="1"/>
</dbReference>
<dbReference type="FunFam" id="3.40.50.12650:FF:000001">
    <property type="entry name" value="DNA cross-link repair 1A"/>
    <property type="match status" value="1"/>
</dbReference>
<feature type="region of interest" description="Disordered" evidence="7">
    <location>
        <begin position="365"/>
        <end position="400"/>
    </location>
</feature>
<dbReference type="InterPro" id="IPR036866">
    <property type="entry name" value="RibonucZ/Hydroxyglut_hydro"/>
</dbReference>
<dbReference type="AlphaFoldDB" id="A0A1Y1VF49"/>
<feature type="compositionally biased region" description="Basic residues" evidence="7">
    <location>
        <begin position="387"/>
        <end position="400"/>
    </location>
</feature>
<dbReference type="CDD" id="cd16273">
    <property type="entry name" value="SNM1A-1C-like_MBL-fold"/>
    <property type="match status" value="1"/>
</dbReference>
<evidence type="ECO:0000256" key="7">
    <source>
        <dbReference type="SAM" id="MobiDB-lite"/>
    </source>
</evidence>
<evidence type="ECO:0000256" key="6">
    <source>
        <dbReference type="SAM" id="Coils"/>
    </source>
</evidence>
<proteinExistence type="inferred from homology"/>
<comment type="subcellular location">
    <subcellularLocation>
        <location evidence="1">Nucleus</location>
    </subcellularLocation>
</comment>
<dbReference type="OrthoDB" id="262529at2759"/>
<evidence type="ECO:0000259" key="8">
    <source>
        <dbReference type="SMART" id="SM00849"/>
    </source>
</evidence>
<sequence>MEKDNDIEIINNSNDSKNKKNNNTRNIDNPIFCPICNNNLSGFSENVIQSHVNRCLDGPTLIQKRNYFSNKVQSSITSYINVSSPTKKYMNSIIKTSYESDSKIEKDSKYFNKSSKKDSNIQKNKSIPKLKSFNENLIKNDISKNSNKSLTNTKSNNEISTRNSNVLLSDIEGENIFLEKSSLLEKSSEVTNNISILNTKTSTVMKNKYLNKNHIFDEKNNNSKLNIPTENILNIEKDKKKYSEISIPLILEDISNSEEEKEERCNNEEKNEKMKVNYSEKYIPFIIEDIDDCEKDKNNIDEKKDKMNKHNNNESDFPFNMESIVNNETVMSFDFDDTINNDFDNQNTINDVKLERSNSDIPINDLSIKEHKDLSDHSNKNSDENKKRKRKEKPPKSTRKRKLCPYFKKVQNTTFVVDAFTYGKIENCTSYFLSHFHSDHYGGITKKYDYGPIYCSKVTANLLIELIGVNEQFVHPLELDKEYIIEGVKVTLIDANHCPGAVIFLFSVPIGNNQYFNALHTGDFRANNNQLMHPAIQGLKNSFLDILYLDTTYLQPEHIFPSQEVVINSVLDVLKNIVFEGKTIKEYNNIEKKRKLNNEYKGGLLRYFNHGKNDKDDNIINCEINENINTQYINNNVYNKKKVLVLVGTYLIGKEKVFVSIAKYLKSKIYASNKKKKILECLNDETISNLLTSNPDEANVHVLNMGQLGIESVNNYYNIYKDKYDMVIAFRPTGWVFKPKKSSKRQLEPDSKKILEEVNNLKLKPTYYNRNISIWGIPYSEHSSYLELENFIRVLSSLAQIRNIQPTVNVKSFSKQNEECKKYWYWFDTWRQNPIYM</sequence>
<dbReference type="GO" id="GO:0035312">
    <property type="term" value="F:5'-3' DNA exonuclease activity"/>
    <property type="evidence" value="ECO:0007669"/>
    <property type="project" value="TreeGrafter"/>
</dbReference>
<dbReference type="GO" id="GO:0036297">
    <property type="term" value="P:interstrand cross-link repair"/>
    <property type="evidence" value="ECO:0007669"/>
    <property type="project" value="TreeGrafter"/>
</dbReference>
<dbReference type="GO" id="GO:0005634">
    <property type="term" value="C:nucleus"/>
    <property type="evidence" value="ECO:0007669"/>
    <property type="project" value="UniProtKB-SubCell"/>
</dbReference>
<dbReference type="SUPFAM" id="SSF56281">
    <property type="entry name" value="Metallo-hydrolase/oxidoreductase"/>
    <property type="match status" value="1"/>
</dbReference>
<keyword evidence="6" id="KW-0175">Coiled coil</keyword>
<feature type="coiled-coil region" evidence="6">
    <location>
        <begin position="251"/>
        <end position="313"/>
    </location>
</feature>
<keyword evidence="5" id="KW-0539">Nucleus</keyword>
<dbReference type="PANTHER" id="PTHR23240">
    <property type="entry name" value="DNA CROSS-LINK REPAIR PROTEIN PSO2/SNM1-RELATED"/>
    <property type="match status" value="1"/>
</dbReference>
<reference evidence="9 10" key="1">
    <citation type="submission" date="2016-08" db="EMBL/GenBank/DDBJ databases">
        <title>Genomes of anaerobic fungi encode conserved fungal cellulosomes for biomass hydrolysis.</title>
        <authorList>
            <consortium name="DOE Joint Genome Institute"/>
            <person name="Haitjema C.H."/>
            <person name="Gilmore S.P."/>
            <person name="Henske J.K."/>
            <person name="Solomon K.V."/>
            <person name="De Groot R."/>
            <person name="Kuo A."/>
            <person name="Mondo S.J."/>
            <person name="Salamov A.A."/>
            <person name="Labutti K."/>
            <person name="Zhao Z."/>
            <person name="Chiniquy J."/>
            <person name="Barry K."/>
            <person name="Brewer H.M."/>
            <person name="Purvine S.O."/>
            <person name="Wright A.T."/>
            <person name="Boxma B."/>
            <person name="Van Alen T."/>
            <person name="Hackstein J.H."/>
            <person name="Baker S.E."/>
            <person name="Grigoriev I.V."/>
            <person name="O'Malley M.A."/>
        </authorList>
    </citation>
    <scope>NUCLEOTIDE SEQUENCE [LARGE SCALE GENOMIC DNA]</scope>
    <source>
        <strain evidence="10">finn</strain>
    </source>
</reference>
<evidence type="ECO:0000256" key="2">
    <source>
        <dbReference type="ARBA" id="ARBA00010304"/>
    </source>
</evidence>
<organism evidence="9 10">
    <name type="scientific">Piromyces finnis</name>
    <dbReference type="NCBI Taxonomy" id="1754191"/>
    <lineage>
        <taxon>Eukaryota</taxon>
        <taxon>Fungi</taxon>
        <taxon>Fungi incertae sedis</taxon>
        <taxon>Chytridiomycota</taxon>
        <taxon>Chytridiomycota incertae sedis</taxon>
        <taxon>Neocallimastigomycetes</taxon>
        <taxon>Neocallimastigales</taxon>
        <taxon>Neocallimastigaceae</taxon>
        <taxon>Piromyces</taxon>
    </lineage>
</organism>
<feature type="compositionally biased region" description="Low complexity" evidence="7">
    <location>
        <begin position="8"/>
        <end position="24"/>
    </location>
</feature>
<dbReference type="GO" id="GO:0006303">
    <property type="term" value="P:double-strand break repair via nonhomologous end joining"/>
    <property type="evidence" value="ECO:0007669"/>
    <property type="project" value="TreeGrafter"/>
</dbReference>